<keyword evidence="2" id="KW-1185">Reference proteome</keyword>
<accession>A0A6A4P6K3</accession>
<name>A0A6A4P6K3_LUPAL</name>
<reference evidence="2" key="1">
    <citation type="journal article" date="2020" name="Nat. Commun.">
        <title>Genome sequence of the cluster root forming white lupin.</title>
        <authorList>
            <person name="Hufnagel B."/>
            <person name="Marques A."/>
            <person name="Soriano A."/>
            <person name="Marques L."/>
            <person name="Divol F."/>
            <person name="Doumas P."/>
            <person name="Sallet E."/>
            <person name="Mancinotti D."/>
            <person name="Carrere S."/>
            <person name="Marande W."/>
            <person name="Arribat S."/>
            <person name="Keller J."/>
            <person name="Huneau C."/>
            <person name="Blein T."/>
            <person name="Aime D."/>
            <person name="Laguerre M."/>
            <person name="Taylor J."/>
            <person name="Schubert V."/>
            <person name="Nelson M."/>
            <person name="Geu-Flores F."/>
            <person name="Crespi M."/>
            <person name="Gallardo-Guerrero K."/>
            <person name="Delaux P.-M."/>
            <person name="Salse J."/>
            <person name="Berges H."/>
            <person name="Guyot R."/>
            <person name="Gouzy J."/>
            <person name="Peret B."/>
        </authorList>
    </citation>
    <scope>NUCLEOTIDE SEQUENCE [LARGE SCALE GENOMIC DNA]</scope>
    <source>
        <strain evidence="2">cv. Amiga</strain>
    </source>
</reference>
<evidence type="ECO:0000313" key="1">
    <source>
        <dbReference type="EMBL" id="KAE9594307.1"/>
    </source>
</evidence>
<dbReference type="EMBL" id="WOCE01000018">
    <property type="protein sequence ID" value="KAE9594307.1"/>
    <property type="molecule type" value="Genomic_DNA"/>
</dbReference>
<dbReference type="Proteomes" id="UP000447434">
    <property type="component" value="Chromosome 18"/>
</dbReference>
<comment type="caution">
    <text evidence="1">The sequence shown here is derived from an EMBL/GenBank/DDBJ whole genome shotgun (WGS) entry which is preliminary data.</text>
</comment>
<dbReference type="AlphaFoldDB" id="A0A6A4P6K3"/>
<proteinExistence type="predicted"/>
<gene>
    <name evidence="1" type="ORF">Lalb_Chr18g0052421</name>
</gene>
<organism evidence="1 2">
    <name type="scientific">Lupinus albus</name>
    <name type="common">White lupine</name>
    <name type="synonym">Lupinus termis</name>
    <dbReference type="NCBI Taxonomy" id="3870"/>
    <lineage>
        <taxon>Eukaryota</taxon>
        <taxon>Viridiplantae</taxon>
        <taxon>Streptophyta</taxon>
        <taxon>Embryophyta</taxon>
        <taxon>Tracheophyta</taxon>
        <taxon>Spermatophyta</taxon>
        <taxon>Magnoliopsida</taxon>
        <taxon>eudicotyledons</taxon>
        <taxon>Gunneridae</taxon>
        <taxon>Pentapetalae</taxon>
        <taxon>rosids</taxon>
        <taxon>fabids</taxon>
        <taxon>Fabales</taxon>
        <taxon>Fabaceae</taxon>
        <taxon>Papilionoideae</taxon>
        <taxon>50 kb inversion clade</taxon>
        <taxon>genistoids sensu lato</taxon>
        <taxon>core genistoids</taxon>
        <taxon>Genisteae</taxon>
        <taxon>Lupinus</taxon>
    </lineage>
</organism>
<protein>
    <submittedName>
        <fullName evidence="1">Uncharacterized protein</fullName>
    </submittedName>
</protein>
<evidence type="ECO:0000313" key="2">
    <source>
        <dbReference type="Proteomes" id="UP000447434"/>
    </source>
</evidence>
<sequence>MRNPNNIDGTSSVMEVVIEEMNKAAVNPKNYAANIYGDWLVVFRRKRQA</sequence>